<proteinExistence type="predicted"/>
<dbReference type="RefSeq" id="WP_121370372.1">
    <property type="nucleotide sequence ID" value="NZ_RBKS01000001.1"/>
</dbReference>
<organism evidence="1 2">
    <name type="scientific">Frondihabitans australicus</name>
    <dbReference type="NCBI Taxonomy" id="386892"/>
    <lineage>
        <taxon>Bacteria</taxon>
        <taxon>Bacillati</taxon>
        <taxon>Actinomycetota</taxon>
        <taxon>Actinomycetes</taxon>
        <taxon>Micrococcales</taxon>
        <taxon>Microbacteriaceae</taxon>
        <taxon>Frondihabitans</taxon>
    </lineage>
</organism>
<dbReference type="EMBL" id="RBKS01000001">
    <property type="protein sequence ID" value="RKR75596.1"/>
    <property type="molecule type" value="Genomic_DNA"/>
</dbReference>
<reference evidence="1 2" key="1">
    <citation type="submission" date="2018-10" db="EMBL/GenBank/DDBJ databases">
        <title>Sequencing the genomes of 1000 actinobacteria strains.</title>
        <authorList>
            <person name="Klenk H.-P."/>
        </authorList>
    </citation>
    <scope>NUCLEOTIDE SEQUENCE [LARGE SCALE GENOMIC DNA]</scope>
    <source>
        <strain evidence="1 2">DSM 17894</strain>
    </source>
</reference>
<dbReference type="Proteomes" id="UP000280008">
    <property type="component" value="Unassembled WGS sequence"/>
</dbReference>
<accession>A0A495IKD4</accession>
<dbReference type="AlphaFoldDB" id="A0A495IKD4"/>
<gene>
    <name evidence="1" type="ORF">C8E83_2744</name>
</gene>
<protein>
    <submittedName>
        <fullName evidence="1">Uncharacterized protein</fullName>
    </submittedName>
</protein>
<dbReference type="OrthoDB" id="3260856at2"/>
<sequence>MELLIGIAVVALLVVGVRRLARPAKKAPVDAPTAPAPAPVRQTVDGGEFVATPVVSSTAVASQGAGAATGSFAEAQRLRGLLLARRVPPTLTPWAVVPEPGEVFFYRLEVDYERFYGAEVGFKPASGFYFGSPAFILAGMAVAGLTNAKRRADAAAASATQWRELARCEFLVTNRRLLCLVHGQWVSFHYAAMTAVYPEIAEGVLVCEFTGVPPLRLSGPDTAIAAVMTVFATHGLDAVAAHPSLAALG</sequence>
<keyword evidence="2" id="KW-1185">Reference proteome</keyword>
<evidence type="ECO:0000313" key="1">
    <source>
        <dbReference type="EMBL" id="RKR75596.1"/>
    </source>
</evidence>
<comment type="caution">
    <text evidence="1">The sequence shown here is derived from an EMBL/GenBank/DDBJ whole genome shotgun (WGS) entry which is preliminary data.</text>
</comment>
<evidence type="ECO:0000313" key="2">
    <source>
        <dbReference type="Proteomes" id="UP000280008"/>
    </source>
</evidence>
<name>A0A495IKD4_9MICO</name>